<evidence type="ECO:0000313" key="2">
    <source>
        <dbReference type="Proteomes" id="UP000568751"/>
    </source>
</evidence>
<comment type="caution">
    <text evidence="1">The sequence shown here is derived from an EMBL/GenBank/DDBJ whole genome shotgun (WGS) entry which is preliminary data.</text>
</comment>
<name>A0A853EZ42_9GAMM</name>
<proteinExistence type="predicted"/>
<reference evidence="1 2" key="1">
    <citation type="submission" date="2020-05" db="EMBL/GenBank/DDBJ databases">
        <title>Horizontal transmission and recombination maintain forever young bacterial symbiont genomes.</title>
        <authorList>
            <person name="Russell S.L."/>
            <person name="Pepper-Tunick E."/>
            <person name="Svedberg J."/>
            <person name="Byrne A."/>
            <person name="Ruelas Castillo J."/>
            <person name="Vollmers C."/>
            <person name="Beinart R.A."/>
            <person name="Corbett-Detig R."/>
        </authorList>
    </citation>
    <scope>NUCLEOTIDE SEQUENCE [LARGE SCALE GENOMIC DNA]</scope>
    <source>
        <strain evidence="1">455</strain>
    </source>
</reference>
<sequence length="67" mass="7410">MKNRFDNFFAKKGFPLLFFKKKIIVKVPKQLFGGKKTLEIDNQKTSSVTVPSASIVSLGLPAVPVSK</sequence>
<dbReference type="EMBL" id="JACCHT010000001">
    <property type="protein sequence ID" value="NYT26814.1"/>
    <property type="molecule type" value="Genomic_DNA"/>
</dbReference>
<protein>
    <submittedName>
        <fullName evidence="1">Uncharacterized protein</fullName>
    </submittedName>
</protein>
<accession>A0A853EZ42</accession>
<organism evidence="1 2">
    <name type="scientific">Candidatus Thiodubiliella endoseptemdiera</name>
    <dbReference type="NCBI Taxonomy" id="2738886"/>
    <lineage>
        <taxon>Bacteria</taxon>
        <taxon>Pseudomonadati</taxon>
        <taxon>Pseudomonadota</taxon>
        <taxon>Gammaproteobacteria</taxon>
        <taxon>Candidatus Pseudothioglobaceae</taxon>
        <taxon>Candidatus Thiodubiliella</taxon>
    </lineage>
</organism>
<gene>
    <name evidence="1" type="ORF">H0A76_02165</name>
</gene>
<dbReference type="Proteomes" id="UP000568751">
    <property type="component" value="Unassembled WGS sequence"/>
</dbReference>
<dbReference type="AlphaFoldDB" id="A0A853EZ42"/>
<evidence type="ECO:0000313" key="1">
    <source>
        <dbReference type="EMBL" id="NYT26814.1"/>
    </source>
</evidence>